<keyword evidence="3" id="KW-1185">Reference proteome</keyword>
<evidence type="ECO:0000259" key="1">
    <source>
        <dbReference type="PROSITE" id="PS50878"/>
    </source>
</evidence>
<dbReference type="Proteomes" id="UP001168821">
    <property type="component" value="Unassembled WGS sequence"/>
</dbReference>
<dbReference type="EMBL" id="JALNTZ010000005">
    <property type="protein sequence ID" value="KAJ3652268.1"/>
    <property type="molecule type" value="Genomic_DNA"/>
</dbReference>
<dbReference type="GO" id="GO:0071897">
    <property type="term" value="P:DNA biosynthetic process"/>
    <property type="evidence" value="ECO:0007669"/>
    <property type="project" value="UniProtKB-ARBA"/>
</dbReference>
<dbReference type="PROSITE" id="PS50878">
    <property type="entry name" value="RT_POL"/>
    <property type="match status" value="1"/>
</dbReference>
<evidence type="ECO:0000313" key="3">
    <source>
        <dbReference type="Proteomes" id="UP001168821"/>
    </source>
</evidence>
<dbReference type="InterPro" id="IPR043128">
    <property type="entry name" value="Rev_trsase/Diguanyl_cyclase"/>
</dbReference>
<dbReference type="CDD" id="cd01650">
    <property type="entry name" value="RT_nLTR_like"/>
    <property type="match status" value="1"/>
</dbReference>
<comment type="caution">
    <text evidence="2">The sequence shown here is derived from an EMBL/GenBank/DDBJ whole genome shotgun (WGS) entry which is preliminary data.</text>
</comment>
<dbReference type="PANTHER" id="PTHR47027">
    <property type="entry name" value="REVERSE TRANSCRIPTASE DOMAIN-CONTAINING PROTEIN"/>
    <property type="match status" value="1"/>
</dbReference>
<feature type="domain" description="Reverse transcriptase" evidence="1">
    <location>
        <begin position="1"/>
        <end position="201"/>
    </location>
</feature>
<dbReference type="InterPro" id="IPR000477">
    <property type="entry name" value="RT_dom"/>
</dbReference>
<evidence type="ECO:0000313" key="2">
    <source>
        <dbReference type="EMBL" id="KAJ3652268.1"/>
    </source>
</evidence>
<organism evidence="2 3">
    <name type="scientific">Zophobas morio</name>
    <dbReference type="NCBI Taxonomy" id="2755281"/>
    <lineage>
        <taxon>Eukaryota</taxon>
        <taxon>Metazoa</taxon>
        <taxon>Ecdysozoa</taxon>
        <taxon>Arthropoda</taxon>
        <taxon>Hexapoda</taxon>
        <taxon>Insecta</taxon>
        <taxon>Pterygota</taxon>
        <taxon>Neoptera</taxon>
        <taxon>Endopterygota</taxon>
        <taxon>Coleoptera</taxon>
        <taxon>Polyphaga</taxon>
        <taxon>Cucujiformia</taxon>
        <taxon>Tenebrionidae</taxon>
        <taxon>Zophobas</taxon>
    </lineage>
</organism>
<sequence>MDNVYILHHLIEKVLLKEGGRVYALFGDLKAAFDTVDRECLWECMERRGLSEKLIVAAREIYRETVTSVRVGGIESEMFWTTKELGQGCPLSPSLFACYISDIEEMFRGVQAGGIVVGREKVWCLAFADDLVILAKDECGMNEMKKNLQRYFKRMKLEVNVEKTKMMVFRKKGRKGEEKVWRWEDRIIDTLKEFKYLGFKFTTTNTVKVPIRERRVKAMQIMGMVWSIGERIFGHDVRRRMKMFDSLVRSVLMYGVEIWGWKEYAEMEAVQEKYLRWMLGLRKETPGYIVREECKREKLRVYIGKRAVKYDERLKEKRNVGYCMNAGRKKKGSRERTSQG</sequence>
<dbReference type="PANTHER" id="PTHR47027:SF20">
    <property type="entry name" value="REVERSE TRANSCRIPTASE-LIKE PROTEIN WITH RNA-DIRECTED DNA POLYMERASE DOMAIN"/>
    <property type="match status" value="1"/>
</dbReference>
<protein>
    <recommendedName>
        <fullName evidence="1">Reverse transcriptase domain-containing protein</fullName>
    </recommendedName>
</protein>
<dbReference type="AlphaFoldDB" id="A0AA38MDC6"/>
<proteinExistence type="predicted"/>
<dbReference type="SUPFAM" id="SSF56672">
    <property type="entry name" value="DNA/RNA polymerases"/>
    <property type="match status" value="1"/>
</dbReference>
<dbReference type="Pfam" id="PF00078">
    <property type="entry name" value="RVT_1"/>
    <property type="match status" value="1"/>
</dbReference>
<dbReference type="InterPro" id="IPR043502">
    <property type="entry name" value="DNA/RNA_pol_sf"/>
</dbReference>
<accession>A0AA38MDC6</accession>
<reference evidence="2" key="1">
    <citation type="journal article" date="2023" name="G3 (Bethesda)">
        <title>Whole genome assemblies of Zophobas morio and Tenebrio molitor.</title>
        <authorList>
            <person name="Kaur S."/>
            <person name="Stinson S.A."/>
            <person name="diCenzo G.C."/>
        </authorList>
    </citation>
    <scope>NUCLEOTIDE SEQUENCE</scope>
    <source>
        <strain evidence="2">QUZm001</strain>
    </source>
</reference>
<gene>
    <name evidence="2" type="ORF">Zmor_018247</name>
</gene>
<name>A0AA38MDC6_9CUCU</name>
<dbReference type="Gene3D" id="3.30.70.270">
    <property type="match status" value="1"/>
</dbReference>